<keyword evidence="5 7" id="KW-1133">Transmembrane helix</keyword>
<feature type="transmembrane region" description="Helical" evidence="7">
    <location>
        <begin position="279"/>
        <end position="302"/>
    </location>
</feature>
<dbReference type="EMBL" id="AZRA01000122">
    <property type="protein sequence ID" value="KDB50658.1"/>
    <property type="molecule type" value="Genomic_DNA"/>
</dbReference>
<feature type="transmembrane region" description="Helical" evidence="7">
    <location>
        <begin position="175"/>
        <end position="192"/>
    </location>
</feature>
<comment type="subcellular location">
    <subcellularLocation>
        <location evidence="1 7">Cell membrane</location>
        <topology evidence="1 7">Multi-pass membrane protein</topology>
    </subcellularLocation>
</comment>
<feature type="domain" description="ABC transmembrane type-1" evidence="8">
    <location>
        <begin position="95"/>
        <end position="298"/>
    </location>
</feature>
<keyword evidence="6 7" id="KW-0472">Membrane</keyword>
<evidence type="ECO:0000256" key="6">
    <source>
        <dbReference type="ARBA" id="ARBA00023136"/>
    </source>
</evidence>
<keyword evidence="3" id="KW-1003">Cell membrane</keyword>
<proteinExistence type="inferred from homology"/>
<organism evidence="9 10">
    <name type="scientific">Sphaerotilus natans subsp. natans DSM 6575</name>
    <dbReference type="NCBI Taxonomy" id="1286631"/>
    <lineage>
        <taxon>Bacteria</taxon>
        <taxon>Pseudomonadati</taxon>
        <taxon>Pseudomonadota</taxon>
        <taxon>Betaproteobacteria</taxon>
        <taxon>Burkholderiales</taxon>
        <taxon>Sphaerotilaceae</taxon>
        <taxon>Sphaerotilus</taxon>
    </lineage>
</organism>
<evidence type="ECO:0000256" key="7">
    <source>
        <dbReference type="RuleBase" id="RU363032"/>
    </source>
</evidence>
<dbReference type="STRING" id="34103.SAMN05421778_102155"/>
<evidence type="ECO:0000256" key="2">
    <source>
        <dbReference type="ARBA" id="ARBA00022448"/>
    </source>
</evidence>
<keyword evidence="10" id="KW-1185">Reference proteome</keyword>
<dbReference type="CDD" id="cd06261">
    <property type="entry name" value="TM_PBP2"/>
    <property type="match status" value="1"/>
</dbReference>
<evidence type="ECO:0000256" key="5">
    <source>
        <dbReference type="ARBA" id="ARBA00022989"/>
    </source>
</evidence>
<dbReference type="Proteomes" id="UP000026714">
    <property type="component" value="Unassembled WGS sequence"/>
</dbReference>
<protein>
    <submittedName>
        <fullName evidence="9">IM pore protein</fullName>
    </submittedName>
</protein>
<dbReference type="eggNOG" id="COG0601">
    <property type="taxonomic scope" value="Bacteria"/>
</dbReference>
<dbReference type="Pfam" id="PF19300">
    <property type="entry name" value="BPD_transp_1_N"/>
    <property type="match status" value="1"/>
</dbReference>
<feature type="transmembrane region" description="Helical" evidence="7">
    <location>
        <begin position="132"/>
        <end position="155"/>
    </location>
</feature>
<keyword evidence="4 7" id="KW-0812">Transmembrane</keyword>
<evidence type="ECO:0000259" key="8">
    <source>
        <dbReference type="PROSITE" id="PS50928"/>
    </source>
</evidence>
<sequence>MMAYLMRRLWQMVPTLAGVVLGVFFLFKGFGGDPAEILAGLNASPEQVEQIRDQLGLNRPVWEQLAIFVGQILQFDWGKSWATNEPVAQLFATRLPATLTVMVPILVLDALLAIPFALAVAAVRGSLTDRAIMVVTTVALSISFLVYVIVGQWLFAFQLGWFPVQGWTDSVWTNLTTYAPLPVLLAVMVGLSPQMRLYRSFFLDEIGQDYVRTARAKGLGERAVLMRHVLRNALIPILTNVSMQLPGIFVGSFLIEVFFSIPGIGREVMLAVNRSDYPVIQAVTIYLAVITMLINLLTDLLYKAVDPRVTLK</sequence>
<dbReference type="PROSITE" id="PS50928">
    <property type="entry name" value="ABC_TM1"/>
    <property type="match status" value="1"/>
</dbReference>
<evidence type="ECO:0000256" key="1">
    <source>
        <dbReference type="ARBA" id="ARBA00004651"/>
    </source>
</evidence>
<keyword evidence="2 7" id="KW-0813">Transport</keyword>
<dbReference type="PATRIC" id="fig|1286631.3.peg.3654"/>
<feature type="transmembrane region" description="Helical" evidence="7">
    <location>
        <begin position="233"/>
        <end position="259"/>
    </location>
</feature>
<comment type="caution">
    <text evidence="9">The sequence shown here is derived from an EMBL/GenBank/DDBJ whole genome shotgun (WGS) entry which is preliminary data.</text>
</comment>
<dbReference type="InterPro" id="IPR035906">
    <property type="entry name" value="MetI-like_sf"/>
</dbReference>
<dbReference type="Pfam" id="PF00528">
    <property type="entry name" value="BPD_transp_1"/>
    <property type="match status" value="1"/>
</dbReference>
<accession>A0A059KHS5</accession>
<dbReference type="InterPro" id="IPR000515">
    <property type="entry name" value="MetI-like"/>
</dbReference>
<evidence type="ECO:0000256" key="3">
    <source>
        <dbReference type="ARBA" id="ARBA00022475"/>
    </source>
</evidence>
<evidence type="ECO:0000313" key="10">
    <source>
        <dbReference type="Proteomes" id="UP000026714"/>
    </source>
</evidence>
<gene>
    <name evidence="9" type="ORF">X805_37530</name>
</gene>
<dbReference type="RefSeq" id="WP_037485337.1">
    <property type="nucleotide sequence ID" value="NZ_AZRA01000122.1"/>
</dbReference>
<name>A0A059KHS5_9BURK</name>
<dbReference type="PANTHER" id="PTHR43163">
    <property type="entry name" value="DIPEPTIDE TRANSPORT SYSTEM PERMEASE PROTEIN DPPB-RELATED"/>
    <property type="match status" value="1"/>
</dbReference>
<dbReference type="SUPFAM" id="SSF161098">
    <property type="entry name" value="MetI-like"/>
    <property type="match status" value="1"/>
</dbReference>
<dbReference type="AlphaFoldDB" id="A0A059KHS5"/>
<dbReference type="InterPro" id="IPR045621">
    <property type="entry name" value="BPD_transp_1_N"/>
</dbReference>
<dbReference type="PANTHER" id="PTHR43163:SF6">
    <property type="entry name" value="DIPEPTIDE TRANSPORT SYSTEM PERMEASE PROTEIN DPPB-RELATED"/>
    <property type="match status" value="1"/>
</dbReference>
<feature type="transmembrane region" description="Helical" evidence="7">
    <location>
        <begin position="99"/>
        <end position="120"/>
    </location>
</feature>
<dbReference type="Gene3D" id="1.10.3720.10">
    <property type="entry name" value="MetI-like"/>
    <property type="match status" value="1"/>
</dbReference>
<comment type="similarity">
    <text evidence="7">Belongs to the binding-protein-dependent transport system permease family.</text>
</comment>
<dbReference type="GO" id="GO:0055085">
    <property type="term" value="P:transmembrane transport"/>
    <property type="evidence" value="ECO:0007669"/>
    <property type="project" value="InterPro"/>
</dbReference>
<evidence type="ECO:0000256" key="4">
    <source>
        <dbReference type="ARBA" id="ARBA00022692"/>
    </source>
</evidence>
<evidence type="ECO:0000313" key="9">
    <source>
        <dbReference type="EMBL" id="KDB50658.1"/>
    </source>
</evidence>
<reference evidence="9 10" key="1">
    <citation type="journal article" date="2014" name="FEMS Microbiol. Ecol.">
        <title>Sphaerotilus natans encrusted with nanoball-shaped Fe(III) oxide minerals formed by nitrate-reducing mixotrophic Fe(II) oxidation.</title>
        <authorList>
            <person name="Park S."/>
            <person name="Kim D.H."/>
            <person name="Lee J.H."/>
            <person name="Hur H.G."/>
        </authorList>
    </citation>
    <scope>NUCLEOTIDE SEQUENCE [LARGE SCALE GENOMIC DNA]</scope>
    <source>
        <strain evidence="9 10">DSM 6575</strain>
    </source>
</reference>
<dbReference type="GO" id="GO:0005886">
    <property type="term" value="C:plasma membrane"/>
    <property type="evidence" value="ECO:0007669"/>
    <property type="project" value="UniProtKB-SubCell"/>
</dbReference>